<keyword evidence="5" id="KW-0614">Plasmid</keyword>
<dbReference type="Proteomes" id="UP000000692">
    <property type="component" value="Plasmid 1"/>
</dbReference>
<dbReference type="PATRIC" id="fig|759362.5.peg.2921"/>
<dbReference type="PANTHER" id="PTHR34069:SF2">
    <property type="entry name" value="BETA-KETOACYL-[ACYL-CARRIER-PROTEIN] SYNTHASE III"/>
    <property type="match status" value="1"/>
</dbReference>
<gene>
    <name evidence="5" type="primary">fabH</name>
    <name evidence="5" type="ordered locus">KVU_PA0227</name>
</gene>
<dbReference type="HOGENOM" id="CLU_039592_4_2_5"/>
<dbReference type="InterPro" id="IPR016039">
    <property type="entry name" value="Thiolase-like"/>
</dbReference>
<accession>F9YB92</accession>
<dbReference type="Pfam" id="PF08545">
    <property type="entry name" value="ACP_syn_III"/>
    <property type="match status" value="1"/>
</dbReference>
<dbReference type="EMBL" id="CP002019">
    <property type="protein sequence ID" value="AEM42644.1"/>
    <property type="molecule type" value="Genomic_DNA"/>
</dbReference>
<organism evidence="5 6">
    <name type="scientific">Ketogulonicigenium vulgare (strain WSH-001)</name>
    <dbReference type="NCBI Taxonomy" id="759362"/>
    <lineage>
        <taxon>Bacteria</taxon>
        <taxon>Pseudomonadati</taxon>
        <taxon>Pseudomonadota</taxon>
        <taxon>Alphaproteobacteria</taxon>
        <taxon>Rhodobacterales</taxon>
        <taxon>Roseobacteraceae</taxon>
        <taxon>Ketogulonicigenium</taxon>
    </lineage>
</organism>
<keyword evidence="6" id="KW-1185">Reference proteome</keyword>
<sequence length="336" mass="34563">MLDMTTTGAGLNGFRILGTGRYLPQNKVTSAQIDQRLNWPEGTVAARFGLTSRHVAGAGESTSEMAAAAARDALQAAGREASDLDLIIGGCGVMEQAIPSTAVLVQDRLGLGRSGIAAFDVNATCLGFVQAMDVAAMYIAMGRARHVLVFASDIASVGLDWNVPDTACIFGDGAAAVVLGIGEAGILASRMETYGEGRGACVLAGGGTGYASLPPAAQASALYFQMDGPQAWRHAARRLPRFTARLLDSAGVEMSDIACIIPHQASGGALDHGLARLGLPAEKVVRTYTECGNQIASSIPNALHHAVAAGRLQRGDLALLIGTSAGLSIGGMVVRY</sequence>
<dbReference type="KEGG" id="kvl:KVU_PA0227"/>
<proteinExistence type="predicted"/>
<dbReference type="CDD" id="cd00830">
    <property type="entry name" value="KAS_III"/>
    <property type="match status" value="1"/>
</dbReference>
<dbReference type="Gene3D" id="3.40.47.10">
    <property type="match status" value="1"/>
</dbReference>
<dbReference type="RefSeq" id="WP_013368573.1">
    <property type="nucleotide sequence ID" value="NC_017386.1"/>
</dbReference>
<dbReference type="AlphaFoldDB" id="F9YB92"/>
<dbReference type="GO" id="GO:0004315">
    <property type="term" value="F:3-oxoacyl-[acyl-carrier-protein] synthase activity"/>
    <property type="evidence" value="ECO:0007669"/>
    <property type="project" value="UniProtKB-EC"/>
</dbReference>
<feature type="domain" description="Beta-ketoacyl-[acyl-carrier-protein] synthase III N-terminal" evidence="4">
    <location>
        <begin position="119"/>
        <end position="195"/>
    </location>
</feature>
<feature type="domain" description="Beta-ketoacyl-[acyl-carrier-protein] synthase III C-terminal" evidence="3">
    <location>
        <begin position="247"/>
        <end position="336"/>
    </location>
</feature>
<dbReference type="EC" id="2.3.1.41" evidence="5"/>
<name>F9YB92_KETVW</name>
<dbReference type="GO" id="GO:0006633">
    <property type="term" value="P:fatty acid biosynthetic process"/>
    <property type="evidence" value="ECO:0007669"/>
    <property type="project" value="InterPro"/>
</dbReference>
<dbReference type="GO" id="GO:0044550">
    <property type="term" value="P:secondary metabolite biosynthetic process"/>
    <property type="evidence" value="ECO:0007669"/>
    <property type="project" value="TreeGrafter"/>
</dbReference>
<protein>
    <submittedName>
        <fullName evidence="5">3-oxoacyl-[acyl-carrier-protein] synthase III</fullName>
        <ecNumber evidence="5">2.3.1.41</ecNumber>
    </submittedName>
</protein>
<dbReference type="InterPro" id="IPR013751">
    <property type="entry name" value="ACP_syn_III_N"/>
</dbReference>
<evidence type="ECO:0000256" key="1">
    <source>
        <dbReference type="ARBA" id="ARBA00022679"/>
    </source>
</evidence>
<dbReference type="OrthoDB" id="4336181at2"/>
<evidence type="ECO:0000313" key="5">
    <source>
        <dbReference type="EMBL" id="AEM42644.1"/>
    </source>
</evidence>
<dbReference type="PANTHER" id="PTHR34069">
    <property type="entry name" value="3-OXOACYL-[ACYL-CARRIER-PROTEIN] SYNTHASE 3"/>
    <property type="match status" value="1"/>
</dbReference>
<evidence type="ECO:0000259" key="3">
    <source>
        <dbReference type="Pfam" id="PF08541"/>
    </source>
</evidence>
<dbReference type="Pfam" id="PF08541">
    <property type="entry name" value="ACP_syn_III_C"/>
    <property type="match status" value="1"/>
</dbReference>
<keyword evidence="2 5" id="KW-0012">Acyltransferase</keyword>
<geneLocation type="plasmid" evidence="6">
    <name>pKVU_100</name>
</geneLocation>
<dbReference type="SUPFAM" id="SSF53901">
    <property type="entry name" value="Thiolase-like"/>
    <property type="match status" value="1"/>
</dbReference>
<dbReference type="InterPro" id="IPR013747">
    <property type="entry name" value="ACP_syn_III_C"/>
</dbReference>
<evidence type="ECO:0000313" key="6">
    <source>
        <dbReference type="Proteomes" id="UP000000692"/>
    </source>
</evidence>
<evidence type="ECO:0000256" key="2">
    <source>
        <dbReference type="ARBA" id="ARBA00023315"/>
    </source>
</evidence>
<reference evidence="5 6" key="1">
    <citation type="journal article" date="2011" name="J. Bacteriol.">
        <title>Complete genome sequence of the industrial strain Ketogulonicigenium vulgare WSH-001.</title>
        <authorList>
            <person name="Liu L."/>
            <person name="Li Y."/>
            <person name="Zhang J."/>
            <person name="Zhou Z."/>
            <person name="Liu J."/>
            <person name="Li X."/>
            <person name="Zhou J."/>
            <person name="Du G."/>
            <person name="Wang L."/>
            <person name="Chen J."/>
        </authorList>
    </citation>
    <scope>NUCLEOTIDE SEQUENCE [LARGE SCALE GENOMIC DNA]</scope>
    <source>
        <strain evidence="5 6">WSH-001</strain>
        <plasmid evidence="6">pKVU_100</plasmid>
    </source>
</reference>
<evidence type="ECO:0000259" key="4">
    <source>
        <dbReference type="Pfam" id="PF08545"/>
    </source>
</evidence>
<keyword evidence="1 5" id="KW-0808">Transferase</keyword>